<protein>
    <submittedName>
        <fullName evidence="4">Alpha/beta-hydrolases superfamily protein</fullName>
    </submittedName>
</protein>
<dbReference type="Pfam" id="PF01764">
    <property type="entry name" value="Lipase_3"/>
    <property type="match status" value="1"/>
</dbReference>
<feature type="compositionally biased region" description="Acidic residues" evidence="1">
    <location>
        <begin position="198"/>
        <end position="212"/>
    </location>
</feature>
<keyword evidence="2" id="KW-1133">Transmembrane helix</keyword>
<feature type="transmembrane region" description="Helical" evidence="2">
    <location>
        <begin position="62"/>
        <end position="84"/>
    </location>
</feature>
<evidence type="ECO:0000313" key="5">
    <source>
        <dbReference type="Proteomes" id="UP001150062"/>
    </source>
</evidence>
<dbReference type="Gene3D" id="3.40.50.1820">
    <property type="entry name" value="alpha/beta hydrolase"/>
    <property type="match status" value="1"/>
</dbReference>
<organism evidence="4 5">
    <name type="scientific">Anaeramoeba flamelloides</name>
    <dbReference type="NCBI Taxonomy" id="1746091"/>
    <lineage>
        <taxon>Eukaryota</taxon>
        <taxon>Metamonada</taxon>
        <taxon>Anaeramoebidae</taxon>
        <taxon>Anaeramoeba</taxon>
    </lineage>
</organism>
<accession>A0ABQ8Z5R0</accession>
<feature type="transmembrane region" description="Helical" evidence="2">
    <location>
        <begin position="379"/>
        <end position="396"/>
    </location>
</feature>
<feature type="transmembrane region" description="Helical" evidence="2">
    <location>
        <begin position="575"/>
        <end position="594"/>
    </location>
</feature>
<comment type="caution">
    <text evidence="4">The sequence shown here is derived from an EMBL/GenBank/DDBJ whole genome shotgun (WGS) entry which is preliminary data.</text>
</comment>
<feature type="transmembrane region" description="Helical" evidence="2">
    <location>
        <begin position="544"/>
        <end position="563"/>
    </location>
</feature>
<feature type="transmembrane region" description="Helical" evidence="2">
    <location>
        <begin position="277"/>
        <end position="299"/>
    </location>
</feature>
<feature type="transmembrane region" description="Helical" evidence="2">
    <location>
        <begin position="408"/>
        <end position="433"/>
    </location>
</feature>
<feature type="transmembrane region" description="Helical" evidence="2">
    <location>
        <begin position="311"/>
        <end position="333"/>
    </location>
</feature>
<keyword evidence="2" id="KW-0472">Membrane</keyword>
<evidence type="ECO:0000256" key="1">
    <source>
        <dbReference type="SAM" id="MobiDB-lite"/>
    </source>
</evidence>
<feature type="domain" description="Fungal lipase-type" evidence="3">
    <location>
        <begin position="732"/>
        <end position="815"/>
    </location>
</feature>
<proteinExistence type="predicted"/>
<dbReference type="CDD" id="cd00741">
    <property type="entry name" value="Lipase"/>
    <property type="match status" value="1"/>
</dbReference>
<keyword evidence="5" id="KW-1185">Reference proteome</keyword>
<gene>
    <name evidence="4" type="ORF">M0813_14376</name>
</gene>
<evidence type="ECO:0000313" key="4">
    <source>
        <dbReference type="EMBL" id="KAJ6252226.1"/>
    </source>
</evidence>
<feature type="transmembrane region" description="Helical" evidence="2">
    <location>
        <begin position="12"/>
        <end position="42"/>
    </location>
</feature>
<sequence length="893" mass="103731">MKKKLSYSKSDIVLFVINILFGAVIVVFGYTIVFQHFIYYTFSYYHLSTIGKESRKNTINLIPSQLLALFGSFWFFGVTVSYFLDLFNIRNLHGRTNGKWSGLTGIEEKYQSLFPKIQSVQQKISLNESISFHNSFSSSYSLDDDFIDINQIKNSSSDYGNIQDPKNSQVYPGINKQKVKNHIFFQENEQQTESSTKEEDEKENESENGEGEGEEFLPLLFQDKQFTDLPKDFDQNNFQNQDHQLRTVNRIIRIFFLQVFKNSNCVRNKILSKNDLFNHYFCLMCYVISFIICSIITLIYDEGVLGLWKIWFNLTIIPHLFGLILFIIIEYYLTISKLLVGSGIIQIKAVNNSNRFLKKNFGFVEIISHFKYQINKSNLVVYLISSLLYLGFSIICSWRTDLCILKKIFILIMNFLNIFLLLYYIILLKLSLVGKLKDKKKKKTKKNKNKNKNDNNIIRKKEKFNYQQGYYNNENILGDMDKRHNYSNKKGKKYQGEAQTKTEIINSFIRKHWDKFFAVLSLVFGLVVVILSIIRVTVLKKNQLPSWILIFLLITIILGFLNLHLRSLPDMSRHTLIVIFIIVIFMVFLIVIQGKSKGPIKPNENIQGHYPWCDFMNDTGRLDIIHVSSLAYASYHVGLDNFDEILNKSLPIDWINWPITKNQEFTKWFCLYDQNDNNFYIAISGTRLDHWSTVLLDCYYWSAIASLQIADLVYPYLKLSNSKAISLSIFTLTQIVEIFYPSMNHFYNDVQDYTQKLIDDADPSNPPNIFLIGHSLGGGIASIVSSSFDKDDLKKKNMLNKIKSITFNAPGISYSRKKFLFGKGEKIILENINRNSISVKAQYDLVSRIDMSQGIVQYIECLEKNPFSCHSLINELKVLWNGCGREGVPPFLY</sequence>
<dbReference type="Proteomes" id="UP001150062">
    <property type="component" value="Unassembled WGS sequence"/>
</dbReference>
<dbReference type="EMBL" id="JAOAOG010000047">
    <property type="protein sequence ID" value="KAJ6252226.1"/>
    <property type="molecule type" value="Genomic_DNA"/>
</dbReference>
<keyword evidence="2" id="KW-0812">Transmembrane</keyword>
<feature type="transmembrane region" description="Helical" evidence="2">
    <location>
        <begin position="516"/>
        <end position="538"/>
    </location>
</feature>
<evidence type="ECO:0000259" key="3">
    <source>
        <dbReference type="Pfam" id="PF01764"/>
    </source>
</evidence>
<evidence type="ECO:0000256" key="2">
    <source>
        <dbReference type="SAM" id="Phobius"/>
    </source>
</evidence>
<reference evidence="4" key="1">
    <citation type="submission" date="2022-08" db="EMBL/GenBank/DDBJ databases">
        <title>Novel sulfate-reducing endosymbionts in the free-living metamonad Anaeramoeba.</title>
        <authorList>
            <person name="Jerlstrom-Hultqvist J."/>
            <person name="Cepicka I."/>
            <person name="Gallot-Lavallee L."/>
            <person name="Salas-Leiva D."/>
            <person name="Curtis B.A."/>
            <person name="Zahonova K."/>
            <person name="Pipaliya S."/>
            <person name="Dacks J."/>
            <person name="Roger A.J."/>
        </authorList>
    </citation>
    <scope>NUCLEOTIDE SEQUENCE</scope>
    <source>
        <strain evidence="4">Schooner1</strain>
    </source>
</reference>
<feature type="region of interest" description="Disordered" evidence="1">
    <location>
        <begin position="187"/>
        <end position="212"/>
    </location>
</feature>
<dbReference type="InterPro" id="IPR002921">
    <property type="entry name" value="Fungal_lipase-type"/>
</dbReference>
<dbReference type="SUPFAM" id="SSF53474">
    <property type="entry name" value="alpha/beta-Hydrolases"/>
    <property type="match status" value="1"/>
</dbReference>
<name>A0ABQ8Z5R0_9EUKA</name>
<dbReference type="InterPro" id="IPR029058">
    <property type="entry name" value="AB_hydrolase_fold"/>
</dbReference>